<evidence type="ECO:0000256" key="9">
    <source>
        <dbReference type="ARBA" id="ARBA00022679"/>
    </source>
</evidence>
<dbReference type="InterPro" id="IPR018488">
    <property type="entry name" value="cNMP-bd_CS"/>
</dbReference>
<evidence type="ECO:0000256" key="11">
    <source>
        <dbReference type="ARBA" id="ARBA00022741"/>
    </source>
</evidence>
<dbReference type="SUPFAM" id="SSF56112">
    <property type="entry name" value="Protein kinase-like (PK-like)"/>
    <property type="match status" value="1"/>
</dbReference>
<dbReference type="GO" id="GO:0004692">
    <property type="term" value="F:cGMP-dependent protein kinase activity"/>
    <property type="evidence" value="ECO:0007669"/>
    <property type="project" value="UniProtKB-EC"/>
</dbReference>
<keyword evidence="7" id="KW-0723">Serine/threonine-protein kinase</keyword>
<feature type="binding site" evidence="20">
    <location>
        <position position="516"/>
    </location>
    <ligand>
        <name>ATP</name>
        <dbReference type="ChEBI" id="CHEBI:30616"/>
    </ligand>
</feature>
<dbReference type="InterPro" id="IPR000719">
    <property type="entry name" value="Prot_kinase_dom"/>
</dbReference>
<gene>
    <name evidence="25" type="ORF">TTHERM_000005949</name>
</gene>
<dbReference type="GO" id="GO:0012505">
    <property type="term" value="C:endomembrane system"/>
    <property type="evidence" value="ECO:0007669"/>
    <property type="project" value="UniProtKB-SubCell"/>
</dbReference>
<dbReference type="Gene3D" id="2.60.120.10">
    <property type="entry name" value="Jelly Rolls"/>
    <property type="match status" value="3"/>
</dbReference>
<evidence type="ECO:0000256" key="10">
    <source>
        <dbReference type="ARBA" id="ARBA00022723"/>
    </source>
</evidence>
<evidence type="ECO:0000313" key="26">
    <source>
        <dbReference type="Proteomes" id="UP000009168"/>
    </source>
</evidence>
<evidence type="ECO:0000256" key="3">
    <source>
        <dbReference type="ARBA" id="ARBA00004496"/>
    </source>
</evidence>
<reference evidence="26" key="1">
    <citation type="journal article" date="2006" name="PLoS Biol.">
        <title>Macronuclear genome sequence of the ciliate Tetrahymena thermophila, a model eukaryote.</title>
        <authorList>
            <person name="Eisen J.A."/>
            <person name="Coyne R.S."/>
            <person name="Wu M."/>
            <person name="Wu D."/>
            <person name="Thiagarajan M."/>
            <person name="Wortman J.R."/>
            <person name="Badger J.H."/>
            <person name="Ren Q."/>
            <person name="Amedeo P."/>
            <person name="Jones K.M."/>
            <person name="Tallon L.J."/>
            <person name="Delcher A.L."/>
            <person name="Salzberg S.L."/>
            <person name="Silva J.C."/>
            <person name="Haas B.J."/>
            <person name="Majoros W.H."/>
            <person name="Farzad M."/>
            <person name="Carlton J.M."/>
            <person name="Smith R.K. Jr."/>
            <person name="Garg J."/>
            <person name="Pearlman R.E."/>
            <person name="Karrer K.M."/>
            <person name="Sun L."/>
            <person name="Manning G."/>
            <person name="Elde N.C."/>
            <person name="Turkewitz A.P."/>
            <person name="Asai D.J."/>
            <person name="Wilkes D.E."/>
            <person name="Wang Y."/>
            <person name="Cai H."/>
            <person name="Collins K."/>
            <person name="Stewart B.A."/>
            <person name="Lee S.R."/>
            <person name="Wilamowska K."/>
            <person name="Weinberg Z."/>
            <person name="Ruzzo W.L."/>
            <person name="Wloga D."/>
            <person name="Gaertig J."/>
            <person name="Frankel J."/>
            <person name="Tsao C.-C."/>
            <person name="Gorovsky M.A."/>
            <person name="Keeling P.J."/>
            <person name="Waller R.F."/>
            <person name="Patron N.J."/>
            <person name="Cherry J.M."/>
            <person name="Stover N.A."/>
            <person name="Krieger C.J."/>
            <person name="del Toro C."/>
            <person name="Ryder H.F."/>
            <person name="Williamson S.C."/>
            <person name="Barbeau R.A."/>
            <person name="Hamilton E.P."/>
            <person name="Orias E."/>
        </authorList>
    </citation>
    <scope>NUCLEOTIDE SEQUENCE [LARGE SCALE GENOMIC DNA]</scope>
    <source>
        <strain evidence="26">SB210</strain>
    </source>
</reference>
<feature type="domain" description="Protein kinase" evidence="22">
    <location>
        <begin position="487"/>
        <end position="747"/>
    </location>
</feature>
<name>W7XAA6_TETTS</name>
<dbReference type="Proteomes" id="UP000009168">
    <property type="component" value="Unassembled WGS sequence"/>
</dbReference>
<dbReference type="PROSITE" id="PS50042">
    <property type="entry name" value="CNMP_BINDING_3"/>
    <property type="match status" value="3"/>
</dbReference>
<dbReference type="OrthoDB" id="100546at2759"/>
<dbReference type="InterPro" id="IPR008271">
    <property type="entry name" value="Ser/Thr_kinase_AS"/>
</dbReference>
<dbReference type="Gene3D" id="3.30.200.20">
    <property type="entry name" value="Phosphorylase Kinase, domain 1"/>
    <property type="match status" value="1"/>
</dbReference>
<feature type="region of interest" description="Disordered" evidence="21">
    <location>
        <begin position="794"/>
        <end position="815"/>
    </location>
</feature>
<dbReference type="InterPro" id="IPR017441">
    <property type="entry name" value="Protein_kinase_ATP_BS"/>
</dbReference>
<dbReference type="InterPro" id="IPR014710">
    <property type="entry name" value="RmlC-like_jellyroll"/>
</dbReference>
<dbReference type="GO" id="GO:0004691">
    <property type="term" value="F:cAMP-dependent protein kinase activity"/>
    <property type="evidence" value="ECO:0007669"/>
    <property type="project" value="TreeGrafter"/>
</dbReference>
<evidence type="ECO:0000256" key="21">
    <source>
        <dbReference type="SAM" id="MobiDB-lite"/>
    </source>
</evidence>
<dbReference type="Pfam" id="PF00069">
    <property type="entry name" value="Pkinase"/>
    <property type="match status" value="1"/>
</dbReference>
<evidence type="ECO:0000259" key="24">
    <source>
        <dbReference type="PROSITE" id="PS51285"/>
    </source>
</evidence>
<protein>
    <recommendedName>
        <fullName evidence="17">cGMP-dependent protein kinase</fullName>
        <ecNumber evidence="5">2.7.11.12</ecNumber>
    </recommendedName>
</protein>
<evidence type="ECO:0000256" key="2">
    <source>
        <dbReference type="ARBA" id="ARBA00004308"/>
    </source>
</evidence>
<keyword evidence="11 20" id="KW-0547">Nucleotide-binding</keyword>
<keyword evidence="26" id="KW-1185">Reference proteome</keyword>
<evidence type="ECO:0000313" key="25">
    <source>
        <dbReference type="EMBL" id="EWS76305.1"/>
    </source>
</evidence>
<dbReference type="EC" id="2.7.11.12" evidence="5"/>
<dbReference type="PRINTS" id="PR00103">
    <property type="entry name" value="CAMPKINASE"/>
</dbReference>
<dbReference type="EMBL" id="GG662845">
    <property type="protein sequence ID" value="EWS76305.1"/>
    <property type="molecule type" value="Genomic_DNA"/>
</dbReference>
<feature type="compositionally biased region" description="Polar residues" evidence="21">
    <location>
        <begin position="1"/>
        <end position="12"/>
    </location>
</feature>
<evidence type="ECO:0000256" key="20">
    <source>
        <dbReference type="PROSITE-ProRule" id="PRU10141"/>
    </source>
</evidence>
<dbReference type="Pfam" id="PF00027">
    <property type="entry name" value="cNMP_binding"/>
    <property type="match status" value="2"/>
</dbReference>
<dbReference type="GO" id="GO:0046872">
    <property type="term" value="F:metal ion binding"/>
    <property type="evidence" value="ECO:0007669"/>
    <property type="project" value="UniProtKB-KW"/>
</dbReference>
<evidence type="ECO:0000256" key="5">
    <source>
        <dbReference type="ARBA" id="ARBA00012428"/>
    </source>
</evidence>
<dbReference type="KEGG" id="tet:TTHERM_000005949"/>
<dbReference type="SUPFAM" id="SSF51206">
    <property type="entry name" value="cAMP-binding domain-like"/>
    <property type="match status" value="3"/>
</dbReference>
<sequence>MGCGSSTQQTKIPKSKKDDKILGNEVPEYYVGEETNQQKTLHDDDDDNQKTEKNIASVVMDKKEEKKRVVKKGGVKKVRGDYDSNEAIVEKINKLNKSKSKSDQDLIMNSLKNHYVFYALTDEELEFVTQKMFYCENTAEYVFKQEDKASSYFIIESGQVDIIINDEVKRTLNPGESFGELALLYNAPRSASIRCKGNCHFWAIDRNSFRKTIEDMVQKNYEANRTFMEQVNFFKSMNSEQKDSIASALINIKFMKGENIVNEGDAADSFFMIKEGTVSVWKDKKEIRKLGKGDSFGEQALYVSSKRAASVRAEGPVKLLSLGRDNLTKILGDKIQVIIFNNIIRWSFAKSDLLKQLTKIQVEKITNNCKIANLKQGFHLYSKDEACDKLIIVLEGTVCTSSGKEIATKGQMYGDEFLITSKQNQQFAEDIIMKTDGVISSISYKTFQKCIGGDIEKVIKANEDSHEKKMANLEDKKDYSHIKLDHLIFIKKLGFGQFGSVYLVRNKDSGALYALKSVSKAQIIEQNLEKHLLQEKQVLETVNFTFIMQFIRTFKDNQSVYFLVEFISGMELFDVIRDIGLLSTSDSQFYIGTLILCMEYLHSRNIIYRDIKPENIMVDSKGYMYMIDMGTAKILKQGKHPGRTFTIIGTPHYMAPEIIQGKGYSYNADLWSVGICLYEFLCGGVPYAEEAEDPYEIYEEIIKKNNVKYPSFLKDKKAKRLIDQLLSKVPELRLGGSFAALKAHPWFDNFSWDDLYNKTMKPPYIPPENKIIHDKEIMDMAKQGRLVINEIKHEQEKGKEYNKERARDPNWDKDF</sequence>
<evidence type="ECO:0000256" key="18">
    <source>
        <dbReference type="ARBA" id="ARBA00047298"/>
    </source>
</evidence>
<dbReference type="PROSITE" id="PS00888">
    <property type="entry name" value="CNMP_BINDING_1"/>
    <property type="match status" value="1"/>
</dbReference>
<dbReference type="PROSITE" id="PS00107">
    <property type="entry name" value="PROTEIN_KINASE_ATP"/>
    <property type="match status" value="1"/>
</dbReference>
<comment type="similarity">
    <text evidence="4">Belongs to the protein kinase superfamily. AGC Ser/Thr protein kinase family. cGMP subfamily.</text>
</comment>
<dbReference type="FunFam" id="2.60.120.10:FF:000123">
    <property type="entry name" value="cGMP-dependent protein kinase 14-1"/>
    <property type="match status" value="1"/>
</dbReference>
<dbReference type="PROSITE" id="PS00108">
    <property type="entry name" value="PROTEIN_KINASE_ST"/>
    <property type="match status" value="1"/>
</dbReference>
<dbReference type="FunFam" id="2.60.120.10:FF:000089">
    <property type="entry name" value="cGMP-dependent protein kinase 5-1"/>
    <property type="match status" value="1"/>
</dbReference>
<evidence type="ECO:0000256" key="16">
    <source>
        <dbReference type="ARBA" id="ARBA00023136"/>
    </source>
</evidence>
<dbReference type="FunFam" id="2.60.120.10:FF:000068">
    <property type="entry name" value="cGMP-dependent protein kinase"/>
    <property type="match status" value="1"/>
</dbReference>
<evidence type="ECO:0000256" key="1">
    <source>
        <dbReference type="ARBA" id="ARBA00001946"/>
    </source>
</evidence>
<keyword evidence="6" id="KW-0963">Cytoplasm</keyword>
<dbReference type="InterPro" id="IPR018490">
    <property type="entry name" value="cNMP-bd_dom_sf"/>
</dbReference>
<proteinExistence type="inferred from homology"/>
<dbReference type="Gene3D" id="1.10.510.10">
    <property type="entry name" value="Transferase(Phosphotransferase) domain 1"/>
    <property type="match status" value="1"/>
</dbReference>
<dbReference type="GO" id="GO:0030553">
    <property type="term" value="F:cGMP binding"/>
    <property type="evidence" value="ECO:0007669"/>
    <property type="project" value="UniProtKB-KW"/>
</dbReference>
<evidence type="ECO:0000259" key="22">
    <source>
        <dbReference type="PROSITE" id="PS50011"/>
    </source>
</evidence>
<dbReference type="PROSITE" id="PS51285">
    <property type="entry name" value="AGC_KINASE_CTER"/>
    <property type="match status" value="1"/>
</dbReference>
<keyword evidence="15" id="KW-0142">cGMP-binding</keyword>
<feature type="region of interest" description="Disordered" evidence="21">
    <location>
        <begin position="1"/>
        <end position="51"/>
    </location>
</feature>
<keyword evidence="12 25" id="KW-0418">Kinase</keyword>
<dbReference type="PROSITE" id="PS50011">
    <property type="entry name" value="PROTEIN_KINASE_DOM"/>
    <property type="match status" value="1"/>
</dbReference>
<evidence type="ECO:0000256" key="8">
    <source>
        <dbReference type="ARBA" id="ARBA00022535"/>
    </source>
</evidence>
<feature type="domain" description="Cyclic nucleotide-binding" evidence="23">
    <location>
        <begin position="134"/>
        <end position="230"/>
    </location>
</feature>
<dbReference type="GeneID" id="24436770"/>
<dbReference type="InterPro" id="IPR035014">
    <property type="entry name" value="STKc_cGK"/>
</dbReference>
<evidence type="ECO:0000256" key="17">
    <source>
        <dbReference type="ARBA" id="ARBA00024113"/>
    </source>
</evidence>
<dbReference type="GO" id="GO:0005524">
    <property type="term" value="F:ATP binding"/>
    <property type="evidence" value="ECO:0007669"/>
    <property type="project" value="UniProtKB-UniRule"/>
</dbReference>
<dbReference type="GO" id="GO:0005952">
    <property type="term" value="C:cAMP-dependent protein kinase complex"/>
    <property type="evidence" value="ECO:0007669"/>
    <property type="project" value="TreeGrafter"/>
</dbReference>
<comment type="subcellular location">
    <subcellularLocation>
        <location evidence="3">Cytoplasm</location>
    </subcellularLocation>
    <subcellularLocation>
        <location evidence="2">Endomembrane system</location>
    </subcellularLocation>
</comment>
<keyword evidence="16" id="KW-0472">Membrane</keyword>
<feature type="domain" description="AGC-kinase C-terminal" evidence="24">
    <location>
        <begin position="748"/>
        <end position="815"/>
    </location>
</feature>
<dbReference type="InterPro" id="IPR011009">
    <property type="entry name" value="Kinase-like_dom_sf"/>
</dbReference>
<dbReference type="AlphaFoldDB" id="W7XAA6"/>
<dbReference type="CDD" id="cd05572">
    <property type="entry name" value="STKc_cGK"/>
    <property type="match status" value="1"/>
</dbReference>
<dbReference type="PANTHER" id="PTHR24353:SF37">
    <property type="entry name" value="CAMP-DEPENDENT PROTEIN KINASE CATALYTIC SUBUNIT PRKX"/>
    <property type="match status" value="1"/>
</dbReference>
<dbReference type="SMART" id="SM00100">
    <property type="entry name" value="cNMP"/>
    <property type="match status" value="2"/>
</dbReference>
<evidence type="ECO:0000256" key="4">
    <source>
        <dbReference type="ARBA" id="ARBA00006352"/>
    </source>
</evidence>
<evidence type="ECO:0000256" key="15">
    <source>
        <dbReference type="ARBA" id="ARBA00022992"/>
    </source>
</evidence>
<dbReference type="InterPro" id="IPR000595">
    <property type="entry name" value="cNMP-bd_dom"/>
</dbReference>
<keyword evidence="14" id="KW-0460">Magnesium</keyword>
<evidence type="ECO:0000256" key="13">
    <source>
        <dbReference type="ARBA" id="ARBA00022840"/>
    </source>
</evidence>
<evidence type="ECO:0000256" key="19">
    <source>
        <dbReference type="ARBA" id="ARBA00047462"/>
    </source>
</evidence>
<dbReference type="CDD" id="cd00038">
    <property type="entry name" value="CAP_ED"/>
    <property type="match status" value="3"/>
</dbReference>
<evidence type="ECO:0000256" key="7">
    <source>
        <dbReference type="ARBA" id="ARBA00022527"/>
    </source>
</evidence>
<comment type="catalytic activity">
    <reaction evidence="18">
        <text>L-threonyl-[protein] + ATP = O-phospho-L-threonyl-[protein] + ADP + H(+)</text>
        <dbReference type="Rhea" id="RHEA:46608"/>
        <dbReference type="Rhea" id="RHEA-COMP:11060"/>
        <dbReference type="Rhea" id="RHEA-COMP:11605"/>
        <dbReference type="ChEBI" id="CHEBI:15378"/>
        <dbReference type="ChEBI" id="CHEBI:30013"/>
        <dbReference type="ChEBI" id="CHEBI:30616"/>
        <dbReference type="ChEBI" id="CHEBI:61977"/>
        <dbReference type="ChEBI" id="CHEBI:456216"/>
        <dbReference type="EC" id="2.7.11.12"/>
    </reaction>
</comment>
<comment type="catalytic activity">
    <reaction evidence="19">
        <text>L-seryl-[protein] + ATP = O-phospho-L-seryl-[protein] + ADP + H(+)</text>
        <dbReference type="Rhea" id="RHEA:17989"/>
        <dbReference type="Rhea" id="RHEA-COMP:9863"/>
        <dbReference type="Rhea" id="RHEA-COMP:11604"/>
        <dbReference type="ChEBI" id="CHEBI:15378"/>
        <dbReference type="ChEBI" id="CHEBI:29999"/>
        <dbReference type="ChEBI" id="CHEBI:30616"/>
        <dbReference type="ChEBI" id="CHEBI:83421"/>
        <dbReference type="ChEBI" id="CHEBI:456216"/>
        <dbReference type="EC" id="2.7.11.12"/>
    </reaction>
</comment>
<feature type="domain" description="Cyclic nucleotide-binding" evidence="23">
    <location>
        <begin position="233"/>
        <end position="332"/>
    </location>
</feature>
<keyword evidence="10" id="KW-0479">Metal-binding</keyword>
<evidence type="ECO:0000256" key="12">
    <source>
        <dbReference type="ARBA" id="ARBA00022777"/>
    </source>
</evidence>
<dbReference type="RefSeq" id="XP_012651089.1">
    <property type="nucleotide sequence ID" value="XM_012795635.1"/>
</dbReference>
<evidence type="ECO:0000256" key="6">
    <source>
        <dbReference type="ARBA" id="ARBA00022490"/>
    </source>
</evidence>
<dbReference type="InParanoid" id="W7XAA6"/>
<keyword evidence="9" id="KW-0808">Transferase</keyword>
<organism evidence="25 26">
    <name type="scientific">Tetrahymena thermophila (strain SB210)</name>
    <dbReference type="NCBI Taxonomy" id="312017"/>
    <lineage>
        <taxon>Eukaryota</taxon>
        <taxon>Sar</taxon>
        <taxon>Alveolata</taxon>
        <taxon>Ciliophora</taxon>
        <taxon>Intramacronucleata</taxon>
        <taxon>Oligohymenophorea</taxon>
        <taxon>Hymenostomatida</taxon>
        <taxon>Tetrahymenina</taxon>
        <taxon>Tetrahymenidae</taxon>
        <taxon>Tetrahymena</taxon>
    </lineage>
</organism>
<evidence type="ECO:0000259" key="23">
    <source>
        <dbReference type="PROSITE" id="PS50042"/>
    </source>
</evidence>
<dbReference type="eggNOG" id="KOG1113">
    <property type="taxonomic scope" value="Eukaryota"/>
</dbReference>
<keyword evidence="8" id="KW-0140">cGMP</keyword>
<feature type="domain" description="Cyclic nucleotide-binding" evidence="23">
    <location>
        <begin position="353"/>
        <end position="468"/>
    </location>
</feature>
<keyword evidence="13 20" id="KW-0067">ATP-binding</keyword>
<accession>W7XAA6</accession>
<dbReference type="GO" id="GO:0005737">
    <property type="term" value="C:cytoplasm"/>
    <property type="evidence" value="ECO:0007669"/>
    <property type="project" value="UniProtKB-SubCell"/>
</dbReference>
<evidence type="ECO:0000256" key="14">
    <source>
        <dbReference type="ARBA" id="ARBA00022842"/>
    </source>
</evidence>
<dbReference type="SMART" id="SM00220">
    <property type="entry name" value="S_TKc"/>
    <property type="match status" value="1"/>
</dbReference>
<dbReference type="PANTHER" id="PTHR24353">
    <property type="entry name" value="CYCLIC NUCLEOTIDE-DEPENDENT PROTEIN KINASE"/>
    <property type="match status" value="1"/>
</dbReference>
<dbReference type="InterPro" id="IPR000961">
    <property type="entry name" value="AGC-kinase_C"/>
</dbReference>
<dbReference type="PROSITE" id="PS00889">
    <property type="entry name" value="CNMP_BINDING_2"/>
    <property type="match status" value="2"/>
</dbReference>
<comment type="cofactor">
    <cofactor evidence="1">
        <name>Mg(2+)</name>
        <dbReference type="ChEBI" id="CHEBI:18420"/>
    </cofactor>
</comment>
<dbReference type="FunCoup" id="W7XAA6">
    <property type="interactions" value="4"/>
</dbReference>